<dbReference type="RefSeq" id="WP_057134102.1">
    <property type="nucleotide sequence ID" value="NZ_CBCSBE010000075.1"/>
</dbReference>
<dbReference type="InterPro" id="IPR006783">
    <property type="entry name" value="Transposase_ISC1217"/>
</dbReference>
<dbReference type="InterPro" id="IPR012337">
    <property type="entry name" value="RNaseH-like_sf"/>
</dbReference>
<keyword evidence="1" id="KW-0472">Membrane</keyword>
<evidence type="ECO:0000313" key="3">
    <source>
        <dbReference type="EMBL" id="RNB66190.1"/>
    </source>
</evidence>
<name>A0A3M8BS10_9BACL</name>
<evidence type="ECO:0000256" key="1">
    <source>
        <dbReference type="SAM" id="Phobius"/>
    </source>
</evidence>
<keyword evidence="1" id="KW-1133">Transmembrane helix</keyword>
<proteinExistence type="predicted"/>
<feature type="domain" description="Transposase IS701-like DDE" evidence="2">
    <location>
        <begin position="73"/>
        <end position="259"/>
    </location>
</feature>
<dbReference type="EMBL" id="RHHR01000066">
    <property type="protein sequence ID" value="RNB66190.1"/>
    <property type="molecule type" value="Genomic_DNA"/>
</dbReference>
<dbReference type="InterPro" id="IPR038721">
    <property type="entry name" value="IS701-like_DDE_dom"/>
</dbReference>
<dbReference type="Pfam" id="PF13546">
    <property type="entry name" value="DDE_5"/>
    <property type="match status" value="1"/>
</dbReference>
<organism evidence="3 4">
    <name type="scientific">Brevibacillus invocatus</name>
    <dbReference type="NCBI Taxonomy" id="173959"/>
    <lineage>
        <taxon>Bacteria</taxon>
        <taxon>Bacillati</taxon>
        <taxon>Bacillota</taxon>
        <taxon>Bacilli</taxon>
        <taxon>Bacillales</taxon>
        <taxon>Paenibacillaceae</taxon>
        <taxon>Brevibacillus</taxon>
    </lineage>
</organism>
<sequence length="452" mass="52245">MIEQTQQNNQLPAEIKMAWKELKVLHHLKTAGFKKNFGFTCSYLFQLVFVLLFHHKNWFRLLESKKGEMFPGKDTVYRFLNHSGYAWRRFLTLLSCTTIDKVQALTSINRVSVFVVDDSMFERNRSKAVEMLSRFKDHATGCYYKGFRMLTLGWSDGHTFIPVDFSLLASLKSQINGMMEGIDKRTSGYKRRLEALLPAPEVIPAMIDRAIQSGMSASYVLMDSWFTHAPLIQSVRARDLDVIGMVKADNKRYLVGQHRLSLQELYFAATPIQGKKKGILRSIHTELSPGIPVIMVFVRHRSNKKEWLAILSTDCSLTEEEIIKIYSIRWDIEVFFKCAKSLLRLQKEFQGRSYDLLISHTTIVFSRYILLAWQHRQSTDQRTLGGLFHLLCDEVSQLDWAVALKQLIDLIEDIAQKANKKITKLIKTQLQQWIMGLPSYIKGYLPNLSCES</sequence>
<dbReference type="OrthoDB" id="29496at2"/>
<evidence type="ECO:0000313" key="4">
    <source>
        <dbReference type="Proteomes" id="UP000282028"/>
    </source>
</evidence>
<keyword evidence="1" id="KW-0812">Transmembrane</keyword>
<dbReference type="SUPFAM" id="SSF53098">
    <property type="entry name" value="Ribonuclease H-like"/>
    <property type="match status" value="1"/>
</dbReference>
<evidence type="ECO:0000259" key="2">
    <source>
        <dbReference type="Pfam" id="PF13546"/>
    </source>
</evidence>
<protein>
    <submittedName>
        <fullName evidence="3">Transposase</fullName>
    </submittedName>
</protein>
<comment type="caution">
    <text evidence="3">The sequence shown here is derived from an EMBL/GenBank/DDBJ whole genome shotgun (WGS) entry which is preliminary data.</text>
</comment>
<dbReference type="AlphaFoldDB" id="A0A3M8BS10"/>
<reference evidence="3 4" key="1">
    <citation type="submission" date="2018-10" db="EMBL/GenBank/DDBJ databases">
        <title>Phylogenomics of Brevibacillus.</title>
        <authorList>
            <person name="Dunlap C."/>
        </authorList>
    </citation>
    <scope>NUCLEOTIDE SEQUENCE [LARGE SCALE GENOMIC DNA]</scope>
    <source>
        <strain evidence="3 4">JCM 12215</strain>
    </source>
</reference>
<feature type="transmembrane region" description="Helical" evidence="1">
    <location>
        <begin position="37"/>
        <end position="55"/>
    </location>
</feature>
<dbReference type="Proteomes" id="UP000282028">
    <property type="component" value="Unassembled WGS sequence"/>
</dbReference>
<keyword evidence="4" id="KW-1185">Reference proteome</keyword>
<gene>
    <name evidence="3" type="ORF">EDM52_23550</name>
</gene>
<accession>A0A3M8BS10</accession>
<dbReference type="Gene3D" id="3.90.350.10">
    <property type="entry name" value="Transposase Inhibitor Protein From Tn5, Chain A, domain 1"/>
    <property type="match status" value="1"/>
</dbReference>
<dbReference type="Pfam" id="PF04693">
    <property type="entry name" value="DDE_Tnp_2"/>
    <property type="match status" value="1"/>
</dbReference>